<comment type="similarity">
    <text evidence="1">Belongs to the peptidase M43B family.</text>
</comment>
<dbReference type="EMBL" id="JAQHRD010000001">
    <property type="protein sequence ID" value="KAJ6447180.1"/>
    <property type="molecule type" value="Genomic_DNA"/>
</dbReference>
<dbReference type="GO" id="GO:0008237">
    <property type="term" value="F:metallopeptidase activity"/>
    <property type="evidence" value="ECO:0007669"/>
    <property type="project" value="InterPro"/>
</dbReference>
<evidence type="ECO:0000256" key="2">
    <source>
        <dbReference type="SAM" id="SignalP"/>
    </source>
</evidence>
<comment type="caution">
    <text evidence="3">The sequence shown here is derived from an EMBL/GenBank/DDBJ whole genome shotgun (WGS) entry which is preliminary data.</text>
</comment>
<protein>
    <submittedName>
        <fullName evidence="3">DNA replication complex GINS protein psf2</fullName>
    </submittedName>
</protein>
<keyword evidence="4" id="KW-1185">Reference proteome</keyword>
<dbReference type="Proteomes" id="UP001163105">
    <property type="component" value="Unassembled WGS sequence"/>
</dbReference>
<proteinExistence type="inferred from homology"/>
<evidence type="ECO:0000313" key="3">
    <source>
        <dbReference type="EMBL" id="KAJ6447180.1"/>
    </source>
</evidence>
<reference evidence="3" key="1">
    <citation type="submission" date="2023-01" db="EMBL/GenBank/DDBJ databases">
        <title>The growth and conidiation of Purpureocillium lavendulum are regulated by nitrogen source and histone H3K14 acetylation.</title>
        <authorList>
            <person name="Tang P."/>
            <person name="Han J."/>
            <person name="Zhang C."/>
            <person name="Tang P."/>
            <person name="Qi F."/>
            <person name="Zhang K."/>
            <person name="Liang L."/>
        </authorList>
    </citation>
    <scope>NUCLEOTIDE SEQUENCE</scope>
    <source>
        <strain evidence="3">YMF1.00683</strain>
    </source>
</reference>
<sequence>MAFKLLAVTGLMVGSAMAGAVPKTPYKFSCGAPPPGDNLKAVSKQFAIEEANLNSLSQVNAASINVDTYIHVVSVDRTAGGGYLSRETVDAQMRVLNDNFAPSGFSFTLKDVDWTVNANWARNRNSLAMKRQLRKGSYAALNLYYQTDEDAIRQAFSKTNEGYAPAGITHTLDGVDYTKNQAWAFGADEMGMKAKLRKGGYSDLNVYFVAQIGAPGVLGPIEGCPAQNPPHSCGLREPDPIYNFMSYTNALAVALGSNAAKADKVTQTKVQIQWRALTKAQQLLQVVPVVPRVPRVQAVRVALSVQAVPVVLGALWFPQVQAVRVALSVQAVPVVLGALWFPRVQAVPVALSVQAVPVALSVQAILVALWAARESTQMVLSFPSPKTVRSFR</sequence>
<feature type="signal peptide" evidence="2">
    <location>
        <begin position="1"/>
        <end position="18"/>
    </location>
</feature>
<dbReference type="InterPro" id="IPR024079">
    <property type="entry name" value="MetalloPept_cat_dom_sf"/>
</dbReference>
<evidence type="ECO:0000313" key="4">
    <source>
        <dbReference type="Proteomes" id="UP001163105"/>
    </source>
</evidence>
<feature type="chain" id="PRO_5044266266" evidence="2">
    <location>
        <begin position="19"/>
        <end position="392"/>
    </location>
</feature>
<organism evidence="3 4">
    <name type="scientific">Purpureocillium lavendulum</name>
    <dbReference type="NCBI Taxonomy" id="1247861"/>
    <lineage>
        <taxon>Eukaryota</taxon>
        <taxon>Fungi</taxon>
        <taxon>Dikarya</taxon>
        <taxon>Ascomycota</taxon>
        <taxon>Pezizomycotina</taxon>
        <taxon>Sordariomycetes</taxon>
        <taxon>Hypocreomycetidae</taxon>
        <taxon>Hypocreales</taxon>
        <taxon>Ophiocordycipitaceae</taxon>
        <taxon>Purpureocillium</taxon>
    </lineage>
</organism>
<dbReference type="PANTHER" id="PTHR47466:SF1">
    <property type="entry name" value="METALLOPROTEASE MEP1 (AFU_ORTHOLOGUE AFUA_1G07730)-RELATED"/>
    <property type="match status" value="1"/>
</dbReference>
<dbReference type="Gene3D" id="3.40.390.10">
    <property type="entry name" value="Collagenase (Catalytic Domain)"/>
    <property type="match status" value="1"/>
</dbReference>
<dbReference type="AlphaFoldDB" id="A0AB34GAL0"/>
<evidence type="ECO:0000256" key="1">
    <source>
        <dbReference type="ARBA" id="ARBA00008721"/>
    </source>
</evidence>
<keyword evidence="2" id="KW-0732">Signal</keyword>
<name>A0AB34GAL0_9HYPO</name>
<gene>
    <name evidence="3" type="ORF">O9K51_01955</name>
</gene>
<dbReference type="PANTHER" id="PTHR47466">
    <property type="match status" value="1"/>
</dbReference>
<accession>A0AB34GAL0</accession>